<dbReference type="Proteomes" id="UP000214688">
    <property type="component" value="Chromosome"/>
</dbReference>
<keyword evidence="2" id="KW-1185">Reference proteome</keyword>
<evidence type="ECO:0000313" key="1">
    <source>
        <dbReference type="EMBL" id="ASS76837.1"/>
    </source>
</evidence>
<dbReference type="KEGG" id="tab:CIG75_19080"/>
<accession>A0A223D5S4</accession>
<dbReference type="RefSeq" id="WP_094238064.1">
    <property type="nucleotide sequence ID" value="NZ_CP022657.1"/>
</dbReference>
<evidence type="ECO:0000313" key="2">
    <source>
        <dbReference type="Proteomes" id="UP000214688"/>
    </source>
</evidence>
<name>A0A223D5S4_9BACL</name>
<organism evidence="1 2">
    <name type="scientific">Tumebacillus algifaecis</name>
    <dbReference type="NCBI Taxonomy" id="1214604"/>
    <lineage>
        <taxon>Bacteria</taxon>
        <taxon>Bacillati</taxon>
        <taxon>Bacillota</taxon>
        <taxon>Bacilli</taxon>
        <taxon>Bacillales</taxon>
        <taxon>Alicyclobacillaceae</taxon>
        <taxon>Tumebacillus</taxon>
    </lineage>
</organism>
<dbReference type="EMBL" id="CP022657">
    <property type="protein sequence ID" value="ASS76837.1"/>
    <property type="molecule type" value="Genomic_DNA"/>
</dbReference>
<protein>
    <submittedName>
        <fullName evidence="1">Uncharacterized protein</fullName>
    </submittedName>
</protein>
<sequence length="87" mass="9932">MSEKTNQYKTTWYFEVVAEAGLGIDNDTGEPAPVYTKFSMDHKVPIEPERYEEMNIDVAAYLAETLNVPVEHIKSITEAEYNENADE</sequence>
<gene>
    <name evidence="1" type="ORF">CIG75_19080</name>
</gene>
<dbReference type="AlphaFoldDB" id="A0A223D5S4"/>
<proteinExistence type="predicted"/>
<reference evidence="1 2" key="1">
    <citation type="journal article" date="2015" name="Int. J. Syst. Evol. Microbiol.">
        <title>Tumebacillus algifaecis sp. nov., isolated from decomposing algal scum.</title>
        <authorList>
            <person name="Wu Y.F."/>
            <person name="Zhang B."/>
            <person name="Xing P."/>
            <person name="Wu Q.L."/>
            <person name="Liu S.J."/>
        </authorList>
    </citation>
    <scope>NUCLEOTIDE SEQUENCE [LARGE SCALE GENOMIC DNA]</scope>
    <source>
        <strain evidence="1 2">THMBR28</strain>
    </source>
</reference>